<dbReference type="GO" id="GO:0008210">
    <property type="term" value="P:estrogen metabolic process"/>
    <property type="evidence" value="ECO:0007669"/>
    <property type="project" value="TreeGrafter"/>
</dbReference>
<dbReference type="PROSITE" id="PS00061">
    <property type="entry name" value="ADH_SHORT"/>
    <property type="match status" value="1"/>
</dbReference>
<evidence type="ECO:0000313" key="21">
    <source>
        <dbReference type="Proteomes" id="UP000887565"/>
    </source>
</evidence>
<dbReference type="EC" id="1.1.1.62" evidence="4"/>
<dbReference type="FunFam" id="3.40.50.720:FF:000215">
    <property type="entry name" value="3-hydroxyacyl-CoA dehydrogenase type-2"/>
    <property type="match status" value="1"/>
</dbReference>
<comment type="catalytic activity">
    <reaction evidence="14">
        <text>cortisone + NAD(+) = 17alpha-hydroxypregn-4-en-3,11,20-trione-21-al + NADH + H(+)</text>
        <dbReference type="Rhea" id="RHEA:42016"/>
        <dbReference type="ChEBI" id="CHEBI:15378"/>
        <dbReference type="ChEBI" id="CHEBI:16962"/>
        <dbReference type="ChEBI" id="CHEBI:57540"/>
        <dbReference type="ChEBI" id="CHEBI:57945"/>
        <dbReference type="ChEBI" id="CHEBI:78596"/>
    </reaction>
    <physiologicalReaction direction="left-to-right" evidence="14">
        <dbReference type="Rhea" id="RHEA:42017"/>
    </physiologicalReaction>
</comment>
<evidence type="ECO:0000256" key="12">
    <source>
        <dbReference type="ARBA" id="ARBA00051831"/>
    </source>
</evidence>
<proteinExistence type="inferred from homology"/>
<reference evidence="22" key="1">
    <citation type="submission" date="2022-11" db="UniProtKB">
        <authorList>
            <consortium name="WormBaseParasite"/>
        </authorList>
    </citation>
    <scope>IDENTIFICATION</scope>
</reference>
<dbReference type="GO" id="GO:0047044">
    <property type="term" value="F:androstan-3-alpha,17-beta-diol dehydrogenase (NAD+) activity"/>
    <property type="evidence" value="ECO:0007669"/>
    <property type="project" value="UniProtKB-EC"/>
</dbReference>
<comment type="catalytic activity">
    <reaction evidence="15">
        <text>11-dehydrocorticosterone + NAD(+) = pregn-4-ene-3,11,20,21-tetraone + NADH + H(+)</text>
        <dbReference type="Rhea" id="RHEA:42020"/>
        <dbReference type="ChEBI" id="CHEBI:15378"/>
        <dbReference type="ChEBI" id="CHEBI:57540"/>
        <dbReference type="ChEBI" id="CHEBI:57945"/>
        <dbReference type="ChEBI" id="CHEBI:78600"/>
        <dbReference type="ChEBI" id="CHEBI:78601"/>
    </reaction>
    <physiologicalReaction direction="left-to-right" evidence="15">
        <dbReference type="Rhea" id="RHEA:42021"/>
    </physiologicalReaction>
</comment>
<dbReference type="OMA" id="QDGQMGQ"/>
<organism evidence="21 22">
    <name type="scientific">Romanomermis culicivorax</name>
    <name type="common">Nematode worm</name>
    <dbReference type="NCBI Taxonomy" id="13658"/>
    <lineage>
        <taxon>Eukaryota</taxon>
        <taxon>Metazoa</taxon>
        <taxon>Ecdysozoa</taxon>
        <taxon>Nematoda</taxon>
        <taxon>Enoplea</taxon>
        <taxon>Dorylaimia</taxon>
        <taxon>Mermithida</taxon>
        <taxon>Mermithoidea</taxon>
        <taxon>Mermithidae</taxon>
        <taxon>Romanomermis</taxon>
    </lineage>
</organism>
<evidence type="ECO:0000256" key="15">
    <source>
        <dbReference type="ARBA" id="ARBA00052668"/>
    </source>
</evidence>
<evidence type="ECO:0000256" key="13">
    <source>
        <dbReference type="ARBA" id="ARBA00052095"/>
    </source>
</evidence>
<dbReference type="GO" id="GO:0003857">
    <property type="term" value="F:(3S)-3-hydroxyacyl-CoA dehydrogenase (NAD+) activity"/>
    <property type="evidence" value="ECO:0007669"/>
    <property type="project" value="UniProtKB-EC"/>
</dbReference>
<evidence type="ECO:0000256" key="6">
    <source>
        <dbReference type="ARBA" id="ARBA00050141"/>
    </source>
</evidence>
<comment type="catalytic activity">
    <reaction evidence="12">
        <text>ursodeoxycholate + NAD(+) = 7-oxolithocholate + NADH + H(+)</text>
        <dbReference type="Rhea" id="RHEA:42028"/>
        <dbReference type="ChEBI" id="CHEBI:15378"/>
        <dbReference type="ChEBI" id="CHEBI:57540"/>
        <dbReference type="ChEBI" id="CHEBI:57945"/>
        <dbReference type="ChEBI" id="CHEBI:78604"/>
        <dbReference type="ChEBI" id="CHEBI:78605"/>
    </reaction>
    <physiologicalReaction direction="left-to-right" evidence="12">
        <dbReference type="Rhea" id="RHEA:42029"/>
    </physiologicalReaction>
</comment>
<keyword evidence="21" id="KW-1185">Reference proteome</keyword>
<dbReference type="CDD" id="cd05371">
    <property type="entry name" value="HSD10-like_SDR_c"/>
    <property type="match status" value="1"/>
</dbReference>
<dbReference type="EC" id="1.1.1.53" evidence="3"/>
<evidence type="ECO:0000313" key="22">
    <source>
        <dbReference type="WBParaSite" id="nRc.2.0.1.t14453-RA"/>
    </source>
</evidence>
<comment type="catalytic activity">
    <reaction evidence="5">
        <text>17beta-estradiol + NAD(+) = estrone + NADH + H(+)</text>
        <dbReference type="Rhea" id="RHEA:24612"/>
        <dbReference type="ChEBI" id="CHEBI:15378"/>
        <dbReference type="ChEBI" id="CHEBI:16469"/>
        <dbReference type="ChEBI" id="CHEBI:17263"/>
        <dbReference type="ChEBI" id="CHEBI:57540"/>
        <dbReference type="ChEBI" id="CHEBI:57945"/>
        <dbReference type="EC" id="1.1.1.62"/>
    </reaction>
    <physiologicalReaction direction="left-to-right" evidence="5">
        <dbReference type="Rhea" id="RHEA:24613"/>
    </physiologicalReaction>
</comment>
<dbReference type="InterPro" id="IPR020904">
    <property type="entry name" value="Sc_DH/Rdtase_CS"/>
</dbReference>
<evidence type="ECO:0000256" key="2">
    <source>
        <dbReference type="ARBA" id="ARBA00023002"/>
    </source>
</evidence>
<name>A0A915ILW4_ROMCU</name>
<evidence type="ECO:0000256" key="8">
    <source>
        <dbReference type="ARBA" id="ARBA00050435"/>
    </source>
</evidence>
<protein>
    <recommendedName>
        <fullName evidence="16">3-hydroxyacyl-CoA dehydrogenase type-2</fullName>
        <ecNumber evidence="3">1.1.1.53</ecNumber>
        <ecNumber evidence="4">1.1.1.62</ecNumber>
    </recommendedName>
    <alternativeName>
        <fullName evidence="18">3-hydroxyacyl-CoA dehydrogenase type II</fullName>
    </alternativeName>
    <alternativeName>
        <fullName evidence="19">Mitochondrial ribonuclease P protein 2</fullName>
    </alternativeName>
    <alternativeName>
        <fullName evidence="17">Type II HADH</fullName>
    </alternativeName>
</protein>
<evidence type="ECO:0000256" key="14">
    <source>
        <dbReference type="ARBA" id="ARBA00052417"/>
    </source>
</evidence>
<keyword evidence="2" id="KW-0560">Oxidoreductase</keyword>
<dbReference type="PRINTS" id="PR00081">
    <property type="entry name" value="GDHRDH"/>
</dbReference>
<evidence type="ECO:0000256" key="1">
    <source>
        <dbReference type="ARBA" id="ARBA00006484"/>
    </source>
</evidence>
<comment type="similarity">
    <text evidence="1 20">Belongs to the short-chain dehydrogenases/reductases (SDR) family.</text>
</comment>
<dbReference type="WBParaSite" id="nRc.2.0.1.t14453-RA">
    <property type="protein sequence ID" value="nRc.2.0.1.t14453-RA"/>
    <property type="gene ID" value="nRc.2.0.1.g14453"/>
</dbReference>
<dbReference type="AlphaFoldDB" id="A0A915ILW4"/>
<dbReference type="SUPFAM" id="SSF51735">
    <property type="entry name" value="NAD(P)-binding Rossmann-fold domains"/>
    <property type="match status" value="1"/>
</dbReference>
<sequence length="252" mass="27102">MVALIAGGASGLGKGTVERLIQQGAKVAIADLPTSKGESLAESLGKENAIFTPLNVKNEEEINKALNQIQDKFGKLDALVNCAGIGTAILTYNFNKQRPHPIEEFQNVLMTNTFGTFNMCRLACDLISLNEPDAGGERGVIINTASISAFDGQRGQVAYAASKGAIVSMTLPMARDLSRMGIRVMTIAPGLFDTPLLSVLPEKIRKILSDMAPFPPRLGDPSEFGHLVQSIIENRMLNGEVIRFDAGMRMPD</sequence>
<evidence type="ECO:0000256" key="7">
    <source>
        <dbReference type="ARBA" id="ARBA00050365"/>
    </source>
</evidence>
<evidence type="ECO:0000256" key="3">
    <source>
        <dbReference type="ARBA" id="ARBA00024071"/>
    </source>
</evidence>
<dbReference type="InterPro" id="IPR002347">
    <property type="entry name" value="SDR_fam"/>
</dbReference>
<dbReference type="PRINTS" id="PR00080">
    <property type="entry name" value="SDRFAMILY"/>
</dbReference>
<comment type="catalytic activity">
    <reaction evidence="9">
        <text>cortisol + NAD(+) = 11beta,17alpha-dihydroxypregn-4-ene-3,20,21-trione + NADH + H(+)</text>
        <dbReference type="Rhea" id="RHEA:42012"/>
        <dbReference type="ChEBI" id="CHEBI:15378"/>
        <dbReference type="ChEBI" id="CHEBI:17650"/>
        <dbReference type="ChEBI" id="CHEBI:57540"/>
        <dbReference type="ChEBI" id="CHEBI:57945"/>
        <dbReference type="ChEBI" id="CHEBI:78595"/>
    </reaction>
    <physiologicalReaction direction="left-to-right" evidence="9">
        <dbReference type="Rhea" id="RHEA:42013"/>
    </physiologicalReaction>
</comment>
<comment type="catalytic activity">
    <reaction evidence="8">
        <text>17beta-hydroxy-5alpha-androstan-3-one + NAD(+) = 5alpha-androstan-3,17-dione + NADH + H(+)</text>
        <dbReference type="Rhea" id="RHEA:41992"/>
        <dbReference type="ChEBI" id="CHEBI:15378"/>
        <dbReference type="ChEBI" id="CHEBI:15994"/>
        <dbReference type="ChEBI" id="CHEBI:16330"/>
        <dbReference type="ChEBI" id="CHEBI:57540"/>
        <dbReference type="ChEBI" id="CHEBI:57945"/>
    </reaction>
    <physiologicalReaction direction="left-to-right" evidence="8">
        <dbReference type="Rhea" id="RHEA:41993"/>
    </physiologicalReaction>
</comment>
<evidence type="ECO:0000256" key="5">
    <source>
        <dbReference type="ARBA" id="ARBA00049381"/>
    </source>
</evidence>
<evidence type="ECO:0000256" key="11">
    <source>
        <dbReference type="ARBA" id="ARBA00051637"/>
    </source>
</evidence>
<evidence type="ECO:0000256" key="16">
    <source>
        <dbReference type="ARBA" id="ARBA00072938"/>
    </source>
</evidence>
<dbReference type="GO" id="GO:0008209">
    <property type="term" value="P:androgen metabolic process"/>
    <property type="evidence" value="ECO:0007669"/>
    <property type="project" value="TreeGrafter"/>
</dbReference>
<dbReference type="Proteomes" id="UP000887565">
    <property type="component" value="Unplaced"/>
</dbReference>
<dbReference type="PANTHER" id="PTHR43658">
    <property type="entry name" value="SHORT-CHAIN DEHYDROGENASE/REDUCTASE"/>
    <property type="match status" value="1"/>
</dbReference>
<dbReference type="GO" id="GO:0006631">
    <property type="term" value="P:fatty acid metabolic process"/>
    <property type="evidence" value="ECO:0007669"/>
    <property type="project" value="TreeGrafter"/>
</dbReference>
<dbReference type="PANTHER" id="PTHR43658:SF8">
    <property type="entry name" value="17-BETA-HYDROXYSTEROID DEHYDROGENASE 14-RELATED"/>
    <property type="match status" value="1"/>
</dbReference>
<evidence type="ECO:0000256" key="19">
    <source>
        <dbReference type="ARBA" id="ARBA00082399"/>
    </source>
</evidence>
<dbReference type="Gene3D" id="3.40.50.720">
    <property type="entry name" value="NAD(P)-binding Rossmann-like Domain"/>
    <property type="match status" value="1"/>
</dbReference>
<evidence type="ECO:0000256" key="18">
    <source>
        <dbReference type="ARBA" id="ARBA00082293"/>
    </source>
</evidence>
<evidence type="ECO:0000256" key="17">
    <source>
        <dbReference type="ARBA" id="ARBA00079624"/>
    </source>
</evidence>
<evidence type="ECO:0000256" key="9">
    <source>
        <dbReference type="ARBA" id="ARBA00050927"/>
    </source>
</evidence>
<comment type="catalytic activity">
    <reaction evidence="10">
        <text>(3S)-3-hydroxybutanoyl-CoA + NAD(+) = acetoacetyl-CoA + NADH + H(+)</text>
        <dbReference type="Rhea" id="RHEA:30799"/>
        <dbReference type="ChEBI" id="CHEBI:15378"/>
        <dbReference type="ChEBI" id="CHEBI:57286"/>
        <dbReference type="ChEBI" id="CHEBI:57316"/>
        <dbReference type="ChEBI" id="CHEBI:57540"/>
        <dbReference type="ChEBI" id="CHEBI:57945"/>
    </reaction>
    <physiologicalReaction direction="left-to-right" evidence="10">
        <dbReference type="Rhea" id="RHEA:30800"/>
    </physiologicalReaction>
    <physiologicalReaction direction="right-to-left" evidence="10">
        <dbReference type="Rhea" id="RHEA:30801"/>
    </physiologicalReaction>
</comment>
<dbReference type="GO" id="GO:0005739">
    <property type="term" value="C:mitochondrion"/>
    <property type="evidence" value="ECO:0007669"/>
    <property type="project" value="TreeGrafter"/>
</dbReference>
<evidence type="ECO:0000256" key="10">
    <source>
        <dbReference type="ARBA" id="ARBA00051004"/>
    </source>
</evidence>
<accession>A0A915ILW4</accession>
<dbReference type="GO" id="GO:0004303">
    <property type="term" value="F:estradiol 17-beta-dehydrogenase [NAD(P)+] activity"/>
    <property type="evidence" value="ECO:0007669"/>
    <property type="project" value="UniProtKB-EC"/>
</dbReference>
<evidence type="ECO:0000256" key="20">
    <source>
        <dbReference type="RuleBase" id="RU000363"/>
    </source>
</evidence>
<evidence type="ECO:0000256" key="4">
    <source>
        <dbReference type="ARBA" id="ARBA00024072"/>
    </source>
</evidence>
<dbReference type="Pfam" id="PF00106">
    <property type="entry name" value="adh_short"/>
    <property type="match status" value="1"/>
</dbReference>
<comment type="catalytic activity">
    <reaction evidence="11">
        <text>3beta,7beta-dihydroxy-5beta-cholan-24-oate + NAD(+) = 3beta-hydroxy-7-oxo-5beta-cholan-24-oate + NADH + H(+)</text>
        <dbReference type="Rhea" id="RHEA:42024"/>
        <dbReference type="ChEBI" id="CHEBI:15378"/>
        <dbReference type="ChEBI" id="CHEBI:57540"/>
        <dbReference type="ChEBI" id="CHEBI:57945"/>
        <dbReference type="ChEBI" id="CHEBI:78602"/>
        <dbReference type="ChEBI" id="CHEBI:78603"/>
    </reaction>
    <physiologicalReaction direction="left-to-right" evidence="11">
        <dbReference type="Rhea" id="RHEA:42025"/>
    </physiologicalReaction>
</comment>
<comment type="catalytic activity">
    <reaction evidence="7">
        <text>5alpha-androstane-3alpha,17beta-diol + NAD(+) = 17beta-hydroxy-5alpha-androstan-3-one + NADH + H(+)</text>
        <dbReference type="Rhea" id="RHEA:42004"/>
        <dbReference type="ChEBI" id="CHEBI:15378"/>
        <dbReference type="ChEBI" id="CHEBI:16330"/>
        <dbReference type="ChEBI" id="CHEBI:36713"/>
        <dbReference type="ChEBI" id="CHEBI:57540"/>
        <dbReference type="ChEBI" id="CHEBI:57945"/>
        <dbReference type="EC" id="1.1.1.53"/>
    </reaction>
    <physiologicalReaction direction="right-to-left" evidence="7">
        <dbReference type="Rhea" id="RHEA:42006"/>
    </physiologicalReaction>
</comment>
<dbReference type="InterPro" id="IPR036291">
    <property type="entry name" value="NAD(P)-bd_dom_sf"/>
</dbReference>
<comment type="catalytic activity">
    <reaction evidence="13">
        <text>5alpha-pregnan-20beta-ol-3-one + NAD(+) = 5alpha-pregnane-3,20-dione + NADH + H(+)</text>
        <dbReference type="Rhea" id="RHEA:42008"/>
        <dbReference type="ChEBI" id="CHEBI:15378"/>
        <dbReference type="ChEBI" id="CHEBI:28952"/>
        <dbReference type="ChEBI" id="CHEBI:57540"/>
        <dbReference type="ChEBI" id="CHEBI:57945"/>
        <dbReference type="ChEBI" id="CHEBI:78594"/>
    </reaction>
    <physiologicalReaction direction="left-to-right" evidence="13">
        <dbReference type="Rhea" id="RHEA:42009"/>
    </physiologicalReaction>
</comment>
<comment type="catalytic activity">
    <reaction evidence="6">
        <text>a (3S)-3-hydroxyacyl-CoA + NAD(+) = a 3-oxoacyl-CoA + NADH + H(+)</text>
        <dbReference type="Rhea" id="RHEA:22432"/>
        <dbReference type="ChEBI" id="CHEBI:15378"/>
        <dbReference type="ChEBI" id="CHEBI:57318"/>
        <dbReference type="ChEBI" id="CHEBI:57540"/>
        <dbReference type="ChEBI" id="CHEBI:57945"/>
        <dbReference type="ChEBI" id="CHEBI:90726"/>
        <dbReference type="EC" id="1.1.1.35"/>
    </reaction>
    <physiologicalReaction direction="left-to-right" evidence="6">
        <dbReference type="Rhea" id="RHEA:22433"/>
    </physiologicalReaction>
    <physiologicalReaction direction="right-to-left" evidence="6">
        <dbReference type="Rhea" id="RHEA:22434"/>
    </physiologicalReaction>
</comment>